<comment type="caution">
    <text evidence="3">The sequence shown here is derived from an EMBL/GenBank/DDBJ whole genome shotgun (WGS) entry which is preliminary data.</text>
</comment>
<dbReference type="PANTHER" id="PTHR46387:SF2">
    <property type="entry name" value="RIBONUCLEASE HI"/>
    <property type="match status" value="1"/>
</dbReference>
<dbReference type="Pfam" id="PF13456">
    <property type="entry name" value="RVT_3"/>
    <property type="match status" value="1"/>
</dbReference>
<dbReference type="PANTHER" id="PTHR46387">
    <property type="entry name" value="POLYNUCLEOTIDYL TRANSFERASE, RIBONUCLEASE H-LIKE SUPERFAMILY PROTEIN"/>
    <property type="match status" value="1"/>
</dbReference>
<dbReference type="CDD" id="cd09279">
    <property type="entry name" value="RNase_HI_like"/>
    <property type="match status" value="1"/>
</dbReference>
<dbReference type="SUPFAM" id="SSF53098">
    <property type="entry name" value="Ribonuclease H-like"/>
    <property type="match status" value="1"/>
</dbReference>
<sequence length="204" mass="22545">MPVIEEAETLGIATNNVAEYTALVRALERANALGLRSLAIFSDSELMVRQMKGEYRVKSADLQDLYREAVDLRKAFDKVTLTHVRREFNSDADRLCNEALDGRPRPRPTPEEVPEAAPAEEPAVVGPPMDSPPAAKKGAEEVGDDHASSDTIRSEAFGILTRAAADWSVHGPHKIAVGDVWDELWALLKKHDALKKKRTKKEPE</sequence>
<organism evidence="3 4">
    <name type="scientific">Fimbriiglobus ruber</name>
    <dbReference type="NCBI Taxonomy" id="1908690"/>
    <lineage>
        <taxon>Bacteria</taxon>
        <taxon>Pseudomonadati</taxon>
        <taxon>Planctomycetota</taxon>
        <taxon>Planctomycetia</taxon>
        <taxon>Gemmatales</taxon>
        <taxon>Gemmataceae</taxon>
        <taxon>Fimbriiglobus</taxon>
    </lineage>
</organism>
<dbReference type="InterPro" id="IPR012337">
    <property type="entry name" value="RNaseH-like_sf"/>
</dbReference>
<feature type="compositionally biased region" description="Low complexity" evidence="1">
    <location>
        <begin position="115"/>
        <end position="128"/>
    </location>
</feature>
<dbReference type="EMBL" id="NIDE01000003">
    <property type="protein sequence ID" value="OWK44375.1"/>
    <property type="molecule type" value="Genomic_DNA"/>
</dbReference>
<reference evidence="4" key="1">
    <citation type="submission" date="2017-06" db="EMBL/GenBank/DDBJ databases">
        <title>Genome analysis of Fimbriiglobus ruber SP5, the first member of the order Planctomycetales with confirmed chitinolytic capability.</title>
        <authorList>
            <person name="Ravin N.V."/>
            <person name="Rakitin A.L."/>
            <person name="Ivanova A.A."/>
            <person name="Beletsky A.V."/>
            <person name="Kulichevskaya I.S."/>
            <person name="Mardanov A.V."/>
            <person name="Dedysh S.N."/>
        </authorList>
    </citation>
    <scope>NUCLEOTIDE SEQUENCE [LARGE SCALE GENOMIC DNA]</scope>
    <source>
        <strain evidence="4">SP5</strain>
    </source>
</reference>
<dbReference type="InterPro" id="IPR002156">
    <property type="entry name" value="RNaseH_domain"/>
</dbReference>
<dbReference type="PROSITE" id="PS50879">
    <property type="entry name" value="RNASE_H_1"/>
    <property type="match status" value="1"/>
</dbReference>
<evidence type="ECO:0000313" key="4">
    <source>
        <dbReference type="Proteomes" id="UP000214646"/>
    </source>
</evidence>
<evidence type="ECO:0000256" key="1">
    <source>
        <dbReference type="SAM" id="MobiDB-lite"/>
    </source>
</evidence>
<accession>A0A225E6T5</accession>
<dbReference type="InterPro" id="IPR036397">
    <property type="entry name" value="RNaseH_sf"/>
</dbReference>
<evidence type="ECO:0000259" key="2">
    <source>
        <dbReference type="PROSITE" id="PS50879"/>
    </source>
</evidence>
<dbReference type="GO" id="GO:0004523">
    <property type="term" value="F:RNA-DNA hybrid ribonuclease activity"/>
    <property type="evidence" value="ECO:0007669"/>
    <property type="project" value="InterPro"/>
</dbReference>
<dbReference type="GO" id="GO:0003676">
    <property type="term" value="F:nucleic acid binding"/>
    <property type="evidence" value="ECO:0007669"/>
    <property type="project" value="InterPro"/>
</dbReference>
<feature type="compositionally biased region" description="Basic and acidic residues" evidence="1">
    <location>
        <begin position="95"/>
        <end position="110"/>
    </location>
</feature>
<feature type="region of interest" description="Disordered" evidence="1">
    <location>
        <begin position="95"/>
        <end position="150"/>
    </location>
</feature>
<dbReference type="Proteomes" id="UP000214646">
    <property type="component" value="Unassembled WGS sequence"/>
</dbReference>
<feature type="domain" description="RNase H type-1" evidence="2">
    <location>
        <begin position="1"/>
        <end position="101"/>
    </location>
</feature>
<gene>
    <name evidence="3" type="ORF">FRUB_02307</name>
</gene>
<evidence type="ECO:0000313" key="3">
    <source>
        <dbReference type="EMBL" id="OWK44375.1"/>
    </source>
</evidence>
<dbReference type="Gene3D" id="3.30.420.10">
    <property type="entry name" value="Ribonuclease H-like superfamily/Ribonuclease H"/>
    <property type="match status" value="1"/>
</dbReference>
<keyword evidence="4" id="KW-1185">Reference proteome</keyword>
<feature type="compositionally biased region" description="Basic and acidic residues" evidence="1">
    <location>
        <begin position="137"/>
        <end position="148"/>
    </location>
</feature>
<dbReference type="AlphaFoldDB" id="A0A225E6T5"/>
<name>A0A225E6T5_9BACT</name>
<proteinExistence type="predicted"/>
<protein>
    <submittedName>
        <fullName evidence="3">Ribonuclease H</fullName>
    </submittedName>
</protein>